<comment type="catalytic activity">
    <reaction evidence="5">
        <text>L-seryl-[protein] + acetyl-CoA = O-acetyl-L-seryl-[protein] + CoA</text>
        <dbReference type="Rhea" id="RHEA:59392"/>
        <dbReference type="Rhea" id="RHEA-COMP:9863"/>
        <dbReference type="Rhea" id="RHEA-COMP:15352"/>
        <dbReference type="ChEBI" id="CHEBI:29999"/>
        <dbReference type="ChEBI" id="CHEBI:57287"/>
        <dbReference type="ChEBI" id="CHEBI:57288"/>
        <dbReference type="ChEBI" id="CHEBI:141128"/>
    </reaction>
    <physiologicalReaction direction="left-to-right" evidence="5">
        <dbReference type="Rhea" id="RHEA:59393"/>
    </physiologicalReaction>
</comment>
<reference evidence="7" key="1">
    <citation type="journal article" date="2018" name="Genome Biol.">
        <title>SKESA: strategic k-mer extension for scrupulous assemblies.</title>
        <authorList>
            <person name="Souvorov A."/>
            <person name="Agarwala R."/>
            <person name="Lipman D.J."/>
        </authorList>
    </citation>
    <scope>NUCLEOTIDE SEQUENCE</scope>
    <source>
        <strain evidence="7">MA.CK_98/00011163</strain>
    </source>
</reference>
<dbReference type="EMBL" id="DAAVHS010000002">
    <property type="protein sequence ID" value="HAF4697570.1"/>
    <property type="molecule type" value="Genomic_DNA"/>
</dbReference>
<name>A0A747XG52_SALER</name>
<evidence type="ECO:0000256" key="2">
    <source>
        <dbReference type="ARBA" id="ARBA00023315"/>
    </source>
</evidence>
<gene>
    <name evidence="7" type="ORF">G8O00_000926</name>
</gene>
<feature type="compositionally biased region" description="Basic and acidic residues" evidence="6">
    <location>
        <begin position="16"/>
        <end position="27"/>
    </location>
</feature>
<reference evidence="7" key="2">
    <citation type="submission" date="2020-02" db="EMBL/GenBank/DDBJ databases">
        <authorList>
            <consortium name="NCBI Pathogen Detection Project"/>
        </authorList>
    </citation>
    <scope>NUCLEOTIDE SEQUENCE</scope>
    <source>
        <strain evidence="7">MA.CK_98/00011163</strain>
    </source>
</reference>
<sequence>MTNENDGKPVTKRPRRDSSEENYRYQRGRNDALRLLRSMESSAPEEIRLPDGNSWPWFFSLSRAGKSPDKARSEYFTSMPVSPDEQAEYLTYIIGMLSDRNKRKPVPKWLVGTIADRTFLSALVAVANQKKRNRNITVCENIFALPWVIRSVLPGGGAVLLRVKSSATHVACVYVYTDVSGRMSVLLFESAVASEISDKIEDIMCRGFDRKTLRIMVFAMDIQRSQGECAMFALHTAQCLCDNHRLIAEFHSMMWNSVREDGFKKNCSQRWNDDRISVIFSAEECDRLCPPCLYKHTQSRTRLSQYTDRSGNGNHQVNKKNETLTQRQARLTVTEKHDRVPRVISIDNMRIKKYRELIFYMVQMYADRMKNAD</sequence>
<evidence type="ECO:0000256" key="4">
    <source>
        <dbReference type="ARBA" id="ARBA00048364"/>
    </source>
</evidence>
<dbReference type="InterPro" id="IPR005083">
    <property type="entry name" value="YopJ-like"/>
</dbReference>
<protein>
    <submittedName>
        <fullName evidence="7">Uncharacterized protein</fullName>
    </submittedName>
</protein>
<comment type="caution">
    <text evidence="7">The sequence shown here is derived from an EMBL/GenBank/DDBJ whole genome shotgun (WGS) entry which is preliminary data.</text>
</comment>
<organism evidence="7">
    <name type="scientific">Salmonella enterica</name>
    <name type="common">Salmonella choleraesuis</name>
    <dbReference type="NCBI Taxonomy" id="28901"/>
    <lineage>
        <taxon>Bacteria</taxon>
        <taxon>Pseudomonadati</taxon>
        <taxon>Pseudomonadota</taxon>
        <taxon>Gammaproteobacteria</taxon>
        <taxon>Enterobacterales</taxon>
        <taxon>Enterobacteriaceae</taxon>
        <taxon>Salmonella</taxon>
    </lineage>
</organism>
<evidence type="ECO:0000256" key="1">
    <source>
        <dbReference type="ARBA" id="ARBA00022679"/>
    </source>
</evidence>
<dbReference type="GO" id="GO:0016746">
    <property type="term" value="F:acyltransferase activity"/>
    <property type="evidence" value="ECO:0007669"/>
    <property type="project" value="UniProtKB-KW"/>
</dbReference>
<evidence type="ECO:0000256" key="3">
    <source>
        <dbReference type="ARBA" id="ARBA00023785"/>
    </source>
</evidence>
<keyword evidence="2" id="KW-0012">Acyltransferase</keyword>
<evidence type="ECO:0000256" key="5">
    <source>
        <dbReference type="ARBA" id="ARBA00048662"/>
    </source>
</evidence>
<dbReference type="Pfam" id="PF03421">
    <property type="entry name" value="Acetyltransf_14"/>
    <property type="match status" value="1"/>
</dbReference>
<feature type="region of interest" description="Disordered" evidence="6">
    <location>
        <begin position="1"/>
        <end position="27"/>
    </location>
</feature>
<keyword evidence="1" id="KW-0808">Transferase</keyword>
<proteinExistence type="inferred from homology"/>
<dbReference type="AlphaFoldDB" id="A0A747XG52"/>
<comment type="catalytic activity">
    <reaction evidence="4">
        <text>L-threonyl-[protein] + acetyl-CoA = O-acetyl-L-threonyl-[protein] + CoA</text>
        <dbReference type="Rhea" id="RHEA:65340"/>
        <dbReference type="Rhea" id="RHEA-COMP:11060"/>
        <dbReference type="Rhea" id="RHEA-COMP:16780"/>
        <dbReference type="ChEBI" id="CHEBI:30013"/>
        <dbReference type="ChEBI" id="CHEBI:57287"/>
        <dbReference type="ChEBI" id="CHEBI:57288"/>
        <dbReference type="ChEBI" id="CHEBI:141025"/>
    </reaction>
    <physiologicalReaction direction="left-to-right" evidence="4">
        <dbReference type="Rhea" id="RHEA:65341"/>
    </physiologicalReaction>
</comment>
<evidence type="ECO:0000313" key="7">
    <source>
        <dbReference type="EMBL" id="HAF4697570.1"/>
    </source>
</evidence>
<accession>A0A747XG52</accession>
<evidence type="ECO:0000256" key="6">
    <source>
        <dbReference type="SAM" id="MobiDB-lite"/>
    </source>
</evidence>
<comment type="similarity">
    <text evidence="3">Belongs to the acetyltransferase YopJ family.</text>
</comment>